<proteinExistence type="predicted"/>
<organism evidence="3 4">
    <name type="scientific">Arsenicibacter rosenii</name>
    <dbReference type="NCBI Taxonomy" id="1750698"/>
    <lineage>
        <taxon>Bacteria</taxon>
        <taxon>Pseudomonadati</taxon>
        <taxon>Bacteroidota</taxon>
        <taxon>Cytophagia</taxon>
        <taxon>Cytophagales</taxon>
        <taxon>Spirosomataceae</taxon>
        <taxon>Arsenicibacter</taxon>
    </lineage>
</organism>
<dbReference type="GO" id="GO:0050567">
    <property type="term" value="F:glutaminyl-tRNA synthase (glutamine-hydrolyzing) activity"/>
    <property type="evidence" value="ECO:0007669"/>
    <property type="project" value="TreeGrafter"/>
</dbReference>
<name>A0A1S2VKE7_9BACT</name>
<accession>A0A1S2VKE7</accession>
<dbReference type="SUPFAM" id="SSF75304">
    <property type="entry name" value="Amidase signature (AS) enzymes"/>
    <property type="match status" value="1"/>
</dbReference>
<keyword evidence="4" id="KW-1185">Reference proteome</keyword>
<dbReference type="RefSeq" id="WP_071503771.1">
    <property type="nucleotide sequence ID" value="NZ_MORL01000006.1"/>
</dbReference>
<dbReference type="Proteomes" id="UP000181790">
    <property type="component" value="Unassembled WGS sequence"/>
</dbReference>
<feature type="chain" id="PRO_5010208005" evidence="1">
    <location>
        <begin position="20"/>
        <end position="553"/>
    </location>
</feature>
<evidence type="ECO:0000313" key="4">
    <source>
        <dbReference type="Proteomes" id="UP000181790"/>
    </source>
</evidence>
<dbReference type="InterPro" id="IPR036928">
    <property type="entry name" value="AS_sf"/>
</dbReference>
<dbReference type="Gene3D" id="3.90.1300.10">
    <property type="entry name" value="Amidase signature (AS) domain"/>
    <property type="match status" value="1"/>
</dbReference>
<dbReference type="InterPro" id="IPR000120">
    <property type="entry name" value="Amidase"/>
</dbReference>
<reference evidence="3 4" key="1">
    <citation type="submission" date="2016-10" db="EMBL/GenBank/DDBJ databases">
        <title>Arsenicibacter rosenii gen. nov., sp. nov., an efficient arsenic-methylating bacterium isolated from an arsenic-contaminated paddy soil.</title>
        <authorList>
            <person name="Huang K."/>
        </authorList>
    </citation>
    <scope>NUCLEOTIDE SEQUENCE [LARGE SCALE GENOMIC DNA]</scope>
    <source>
        <strain evidence="3 4">SM-1</strain>
    </source>
</reference>
<dbReference type="Pfam" id="PF01425">
    <property type="entry name" value="Amidase"/>
    <property type="match status" value="1"/>
</dbReference>
<feature type="domain" description="Amidase" evidence="2">
    <location>
        <begin position="137"/>
        <end position="490"/>
    </location>
</feature>
<keyword evidence="1" id="KW-0732">Signal</keyword>
<dbReference type="PANTHER" id="PTHR11895:SF73">
    <property type="entry name" value="AMIDASE FAMILY PROTEIN"/>
    <property type="match status" value="1"/>
</dbReference>
<feature type="signal peptide" evidence="1">
    <location>
        <begin position="1"/>
        <end position="19"/>
    </location>
</feature>
<dbReference type="InterPro" id="IPR023631">
    <property type="entry name" value="Amidase_dom"/>
</dbReference>
<evidence type="ECO:0000256" key="1">
    <source>
        <dbReference type="SAM" id="SignalP"/>
    </source>
</evidence>
<evidence type="ECO:0000313" key="3">
    <source>
        <dbReference type="EMBL" id="OIN58666.1"/>
    </source>
</evidence>
<protein>
    <submittedName>
        <fullName evidence="3">Amidase</fullName>
    </submittedName>
</protein>
<comment type="caution">
    <text evidence="3">The sequence shown here is derived from an EMBL/GenBank/DDBJ whole genome shotgun (WGS) entry which is preliminary data.</text>
</comment>
<dbReference type="AlphaFoldDB" id="A0A1S2VKE7"/>
<sequence length="553" mass="59909">MKRKLLPVAACILSFTAGAFIANDDPKKPVTADLAEAASRVFGLDFSQAERDSMLDNLNDQRNDFETIRKVALTNDVAPAIYFNPQPAGFKLPAGPSSFKASPAGNVTLPANRDELAFYTVAQLGELIRTKQISSEELTKFCLERLKKYSPQLLCVVTLTEDLALTQARRADAELKAGKYRGPLHGIPYGAKDLLAKKGYKTTWGSVPFKDQVLDLDATVIQKLEQAGAVLCAKLSMGELAMGDVWFGGMTRNPWDTKTGSSGSSAGSGSSVSAGLLPFAIGTETLGSIVSPSTVNGITGLRPTFGRVSRHGAMALSWTMDKIGPMARTVEDCALVFNAIYGPDGQDQTVVSAPFRYAPLPSLKGMKIGYVKKGFESRYGGRANDSLSLSVLRKLGAELVPIDLPEFRYGALTMIIGIEGAAGFDELTRLNKDDQMVRQGKNAWPNEFRSSRFIPAVEYIQANRIRTKLINDMHQVLQKAGVDVYVSPAYAGGNLTLTNLTGHPCVVLPNGFNQRGLPTSITFMGQLYEEGKVLAVAKAYQDATEWHKKHPKL</sequence>
<evidence type="ECO:0000259" key="2">
    <source>
        <dbReference type="Pfam" id="PF01425"/>
    </source>
</evidence>
<dbReference type="OrthoDB" id="9811471at2"/>
<gene>
    <name evidence="3" type="ORF">BLX24_13965</name>
</gene>
<dbReference type="EMBL" id="MORL01000006">
    <property type="protein sequence ID" value="OIN58666.1"/>
    <property type="molecule type" value="Genomic_DNA"/>
</dbReference>
<dbReference type="PANTHER" id="PTHR11895">
    <property type="entry name" value="TRANSAMIDASE"/>
    <property type="match status" value="1"/>
</dbReference>